<keyword evidence="2" id="KW-1185">Reference proteome</keyword>
<gene>
    <name evidence="1" type="ORF">BPP43_06770</name>
</gene>
<sequence>MKYIENILGDEKILHNIKDDDTAINYIKSFSDVLYCDYSYKHNEISLAGLFAYSKDNKYCFGEFGLFKENRYESKIVISDYPEYATLNNYELTNDKFIDVLNLHNITLNNLFSTAKKEFESIEAYPLKKISLDDYIKIFPHRYINNRFKIYAKNKYKKINIRNINEDFVYRCPYCASTNILKIIDINNNTFEKMDVYDFNDMYDNMENIEHDDFYVCALCNLVIRSPKTILDYI</sequence>
<reference evidence="1 2" key="1">
    <citation type="journal article" date="2013" name="Genome Announc.">
        <title>Complete Genome Sequence of the Porcine Strain Brachyspira pilosicoli P43/6/78(T.).</title>
        <authorList>
            <person name="Lin C."/>
            <person name="den Bakker H.C."/>
            <person name="Suzuki H."/>
            <person name="Lefebure T."/>
            <person name="Ponnala L."/>
            <person name="Sun Q."/>
            <person name="Stanhope M.J."/>
            <person name="Wiedmann M."/>
            <person name="Duhamel G.E."/>
        </authorList>
    </citation>
    <scope>NUCLEOTIDE SEQUENCE [LARGE SCALE GENOMIC DNA]</scope>
    <source>
        <strain evidence="1 2">P43/6/78</strain>
    </source>
</reference>
<organism evidence="1 2">
    <name type="scientific">Brachyspira pilosicoli P43/6/78</name>
    <dbReference type="NCBI Taxonomy" id="1042417"/>
    <lineage>
        <taxon>Bacteria</taxon>
        <taxon>Pseudomonadati</taxon>
        <taxon>Spirochaetota</taxon>
        <taxon>Spirochaetia</taxon>
        <taxon>Brachyspirales</taxon>
        <taxon>Brachyspiraceae</taxon>
        <taxon>Brachyspira</taxon>
    </lineage>
</organism>
<accession>A0A3B6VLF2</accession>
<dbReference type="AlphaFoldDB" id="A0A3B6VLF2"/>
<dbReference type="Proteomes" id="UP000010793">
    <property type="component" value="Chromosome"/>
</dbReference>
<evidence type="ECO:0000313" key="1">
    <source>
        <dbReference type="EMBL" id="AGA66588.1"/>
    </source>
</evidence>
<dbReference type="EMBL" id="CP002873">
    <property type="protein sequence ID" value="AGA66588.1"/>
    <property type="molecule type" value="Genomic_DNA"/>
</dbReference>
<proteinExistence type="predicted"/>
<dbReference type="KEGG" id="bpip:BPP43_06770"/>
<evidence type="ECO:0000313" key="2">
    <source>
        <dbReference type="Proteomes" id="UP000010793"/>
    </source>
</evidence>
<dbReference type="RefSeq" id="WP_013244620.1">
    <property type="nucleotide sequence ID" value="NC_019908.1"/>
</dbReference>
<protein>
    <submittedName>
        <fullName evidence="1">Uncharacterized protein</fullName>
    </submittedName>
</protein>
<dbReference type="GeneID" id="56440250"/>
<name>A0A3B6VLF2_BRAPL</name>